<feature type="binding site" evidence="9">
    <location>
        <position position="100"/>
    </location>
    <ligand>
        <name>L-glutamine</name>
        <dbReference type="ChEBI" id="CHEBI:58359"/>
    </ligand>
</feature>
<dbReference type="PIRSF" id="PIRSF001589">
    <property type="entry name" value="Asn_synthetase_glu-h"/>
    <property type="match status" value="1"/>
</dbReference>
<dbReference type="Proteomes" id="UP000274097">
    <property type="component" value="Unassembled WGS sequence"/>
</dbReference>
<evidence type="ECO:0000256" key="3">
    <source>
        <dbReference type="ARBA" id="ARBA00012737"/>
    </source>
</evidence>
<evidence type="ECO:0000313" key="14">
    <source>
        <dbReference type="Proteomes" id="UP000274097"/>
    </source>
</evidence>
<dbReference type="GO" id="GO:0004066">
    <property type="term" value="F:asparagine synthase (glutamine-hydrolyzing) activity"/>
    <property type="evidence" value="ECO:0007669"/>
    <property type="project" value="UniProtKB-EC"/>
</dbReference>
<feature type="site" description="Important for beta-aspartyl-AMP intermediate formation" evidence="10">
    <location>
        <position position="363"/>
    </location>
</feature>
<evidence type="ECO:0000313" key="12">
    <source>
        <dbReference type="EMBL" id="RKK02240.1"/>
    </source>
</evidence>
<dbReference type="InterPro" id="IPR029055">
    <property type="entry name" value="Ntn_hydrolases_N"/>
</dbReference>
<dbReference type="EMBL" id="RFLX01000034">
    <property type="protein sequence ID" value="RMI17252.1"/>
    <property type="molecule type" value="Genomic_DNA"/>
</dbReference>
<dbReference type="CDD" id="cd01991">
    <property type="entry name" value="Asn_synthase_B_C"/>
    <property type="match status" value="1"/>
</dbReference>
<dbReference type="EMBL" id="RAQU01000171">
    <property type="protein sequence ID" value="RKK02240.1"/>
    <property type="molecule type" value="Genomic_DNA"/>
</dbReference>
<dbReference type="SUPFAM" id="SSF52402">
    <property type="entry name" value="Adenine nucleotide alpha hydrolases-like"/>
    <property type="match status" value="1"/>
</dbReference>
<feature type="active site" description="For GATase activity" evidence="8">
    <location>
        <position position="2"/>
    </location>
</feature>
<evidence type="ECO:0000259" key="11">
    <source>
        <dbReference type="PROSITE" id="PS51278"/>
    </source>
</evidence>
<dbReference type="InterPro" id="IPR033738">
    <property type="entry name" value="AsnB_N"/>
</dbReference>
<reference evidence="12 15" key="1">
    <citation type="submission" date="2018-09" db="EMBL/GenBank/DDBJ databases">
        <title>Roseomonas sp. nov., isolated from feces of Tibetan antelopes in the Qinghai-Tibet plateau, China.</title>
        <authorList>
            <person name="Tian Z."/>
        </authorList>
    </citation>
    <scope>NUCLEOTIDE SEQUENCE [LARGE SCALE GENOMIC DNA]</scope>
    <source>
        <strain evidence="13 14">Z23</strain>
        <strain evidence="12 15">Z24</strain>
    </source>
</reference>
<dbReference type="CDD" id="cd00712">
    <property type="entry name" value="AsnB"/>
    <property type="match status" value="1"/>
</dbReference>
<keyword evidence="8" id="KW-0061">Asparagine biosynthesis</keyword>
<keyword evidence="8" id="KW-0028">Amino-acid biosynthesis</keyword>
<dbReference type="InterPro" id="IPR051786">
    <property type="entry name" value="ASN_synthetase/amidase"/>
</dbReference>
<evidence type="ECO:0000256" key="5">
    <source>
        <dbReference type="ARBA" id="ARBA00022840"/>
    </source>
</evidence>
<keyword evidence="12" id="KW-0436">Ligase</keyword>
<dbReference type="Gene3D" id="3.60.20.10">
    <property type="entry name" value="Glutamine Phosphoribosylpyrophosphate, subunit 1, domain 1"/>
    <property type="match status" value="1"/>
</dbReference>
<protein>
    <recommendedName>
        <fullName evidence="3">asparagine synthase (glutamine-hydrolyzing)</fullName>
        <ecNumber evidence="3">6.3.5.4</ecNumber>
    </recommendedName>
</protein>
<comment type="catalytic activity">
    <reaction evidence="7">
        <text>L-aspartate + L-glutamine + ATP + H2O = L-asparagine + L-glutamate + AMP + diphosphate + H(+)</text>
        <dbReference type="Rhea" id="RHEA:12228"/>
        <dbReference type="ChEBI" id="CHEBI:15377"/>
        <dbReference type="ChEBI" id="CHEBI:15378"/>
        <dbReference type="ChEBI" id="CHEBI:29985"/>
        <dbReference type="ChEBI" id="CHEBI:29991"/>
        <dbReference type="ChEBI" id="CHEBI:30616"/>
        <dbReference type="ChEBI" id="CHEBI:33019"/>
        <dbReference type="ChEBI" id="CHEBI:58048"/>
        <dbReference type="ChEBI" id="CHEBI:58359"/>
        <dbReference type="ChEBI" id="CHEBI:456215"/>
        <dbReference type="EC" id="6.3.5.4"/>
    </reaction>
</comment>
<comment type="similarity">
    <text evidence="2">Belongs to the asparagine synthetase family.</text>
</comment>
<dbReference type="PROSITE" id="PS51278">
    <property type="entry name" value="GATASE_TYPE_2"/>
    <property type="match status" value="1"/>
</dbReference>
<organism evidence="12 15">
    <name type="scientific">Teichococcus wenyumeiae</name>
    <dbReference type="NCBI Taxonomy" id="2478470"/>
    <lineage>
        <taxon>Bacteria</taxon>
        <taxon>Pseudomonadati</taxon>
        <taxon>Pseudomonadota</taxon>
        <taxon>Alphaproteobacteria</taxon>
        <taxon>Acetobacterales</taxon>
        <taxon>Roseomonadaceae</taxon>
        <taxon>Roseomonas</taxon>
    </lineage>
</organism>
<dbReference type="Gene3D" id="3.40.50.620">
    <property type="entry name" value="HUPs"/>
    <property type="match status" value="1"/>
</dbReference>
<dbReference type="Pfam" id="PF13537">
    <property type="entry name" value="GATase_7"/>
    <property type="match status" value="1"/>
</dbReference>
<comment type="caution">
    <text evidence="12">The sequence shown here is derived from an EMBL/GenBank/DDBJ whole genome shotgun (WGS) entry which is preliminary data.</text>
</comment>
<evidence type="ECO:0000313" key="13">
    <source>
        <dbReference type="EMBL" id="RMI17252.1"/>
    </source>
</evidence>
<comment type="pathway">
    <text evidence="1">Amino-acid biosynthesis; L-asparagine biosynthesis; L-asparagine from L-aspartate (L-Gln route): step 1/1.</text>
</comment>
<evidence type="ECO:0000256" key="8">
    <source>
        <dbReference type="PIRSR" id="PIRSR001589-1"/>
    </source>
</evidence>
<keyword evidence="14" id="KW-1185">Reference proteome</keyword>
<keyword evidence="6 8" id="KW-0315">Glutamine amidotransferase</keyword>
<evidence type="ECO:0000256" key="7">
    <source>
        <dbReference type="ARBA" id="ARBA00048741"/>
    </source>
</evidence>
<evidence type="ECO:0000256" key="2">
    <source>
        <dbReference type="ARBA" id="ARBA00005752"/>
    </source>
</evidence>
<gene>
    <name evidence="12" type="primary">asnB</name>
    <name evidence="12" type="ORF">D6Z83_20805</name>
    <name evidence="13" type="ORF">EBE87_23475</name>
</gene>
<sequence>MCGLAGIYYLDGGTRPEAAALRAMTDALRHRGPDGEGFHIEPGLGLGHRRLAIVDLAGGAQPMSSADGRFVISFNGEIYNHAALRQELEAMGHHFRTRSDTEAILHGWAAWGTSCLDRLNGMFAFAIWDRETRQLVLARDRLGEKPLHYARLPDGGVAFASELCGLLALPELPRRVDPQALDDFLALGYVPDPDTIYAGIRSLPAGHMLVLRQGPAVLPPPRRYWRPPTALRARPADAAAELAARLEESVRLRLMSDVPLGSFLSGGVDSSAVTALAAKAAAGPLRSFTIGFPGGADERPAAAGMAARLGTTHLAEASSPNYLDAARTQAAVFGAPFGDHSSVPTLAVCTLARRHVTVALSGDGGDEVFAGYRRYRFHQMAEAVRRTLPAGARRRVLGGLARIYPKLDTAPRWLRAKHTLTEISLDSALGYYRTVCRVHQEQRRALFSPSMRAMLQGHDPGERFATLMADCDPDASLLQAQYADLHTYLPGDILTKVDRTSMAVSLEVRPPLLDHTLVEWGMALPDALKLQRGQGKQVLRQAVAPLLPDSILNGPKQGFAAAIGGQFREGADTVRARLLGAPMLDSGLFDPAAIAEMVDRHASGRHDHSQALWQLLVLEGFLAGMAGTRAQPAIAEA</sequence>
<dbReference type="InterPro" id="IPR017932">
    <property type="entry name" value="GATase_2_dom"/>
</dbReference>
<feature type="domain" description="Glutamine amidotransferase type-2" evidence="11">
    <location>
        <begin position="2"/>
        <end position="214"/>
    </location>
</feature>
<dbReference type="InterPro" id="IPR006426">
    <property type="entry name" value="Asn_synth_AEB"/>
</dbReference>
<evidence type="ECO:0000256" key="6">
    <source>
        <dbReference type="ARBA" id="ARBA00022962"/>
    </source>
</evidence>
<feature type="binding site" evidence="9">
    <location>
        <begin position="361"/>
        <end position="362"/>
    </location>
    <ligand>
        <name>ATP</name>
        <dbReference type="ChEBI" id="CHEBI:30616"/>
    </ligand>
</feature>
<dbReference type="SUPFAM" id="SSF56235">
    <property type="entry name" value="N-terminal nucleophile aminohydrolases (Ntn hydrolases)"/>
    <property type="match status" value="1"/>
</dbReference>
<dbReference type="GO" id="GO:0006529">
    <property type="term" value="P:asparagine biosynthetic process"/>
    <property type="evidence" value="ECO:0007669"/>
    <property type="project" value="UniProtKB-KW"/>
</dbReference>
<dbReference type="Proteomes" id="UP000278036">
    <property type="component" value="Unassembled WGS sequence"/>
</dbReference>
<evidence type="ECO:0000256" key="9">
    <source>
        <dbReference type="PIRSR" id="PIRSR001589-2"/>
    </source>
</evidence>
<dbReference type="InterPro" id="IPR014729">
    <property type="entry name" value="Rossmann-like_a/b/a_fold"/>
</dbReference>
<evidence type="ECO:0000256" key="1">
    <source>
        <dbReference type="ARBA" id="ARBA00005187"/>
    </source>
</evidence>
<dbReference type="InParanoid" id="A0A3A9J8A8"/>
<dbReference type="OrthoDB" id="9763290at2"/>
<dbReference type="EC" id="6.3.5.4" evidence="3"/>
<evidence type="ECO:0000256" key="4">
    <source>
        <dbReference type="ARBA" id="ARBA00022741"/>
    </source>
</evidence>
<dbReference type="RefSeq" id="WP_120640144.1">
    <property type="nucleotide sequence ID" value="NZ_RAQU01000171.1"/>
</dbReference>
<dbReference type="PANTHER" id="PTHR43284">
    <property type="entry name" value="ASPARAGINE SYNTHETASE (GLUTAMINE-HYDROLYZING)"/>
    <property type="match status" value="1"/>
</dbReference>
<dbReference type="AlphaFoldDB" id="A0A3A9J8A8"/>
<accession>A0A3A9J8A8</accession>
<name>A0A3A9J8A8_9PROT</name>
<dbReference type="FunCoup" id="A0A3A9J8A8">
    <property type="interactions" value="553"/>
</dbReference>
<keyword evidence="5 9" id="KW-0067">ATP-binding</keyword>
<dbReference type="GO" id="GO:0005524">
    <property type="term" value="F:ATP binding"/>
    <property type="evidence" value="ECO:0007669"/>
    <property type="project" value="UniProtKB-KW"/>
</dbReference>
<evidence type="ECO:0000256" key="10">
    <source>
        <dbReference type="PIRSR" id="PIRSR001589-3"/>
    </source>
</evidence>
<dbReference type="Pfam" id="PF00733">
    <property type="entry name" value="Asn_synthase"/>
    <property type="match status" value="1"/>
</dbReference>
<feature type="binding site" evidence="9">
    <location>
        <position position="290"/>
    </location>
    <ligand>
        <name>ATP</name>
        <dbReference type="ChEBI" id="CHEBI:30616"/>
    </ligand>
</feature>
<dbReference type="GO" id="GO:0005829">
    <property type="term" value="C:cytosol"/>
    <property type="evidence" value="ECO:0007669"/>
    <property type="project" value="TreeGrafter"/>
</dbReference>
<dbReference type="InterPro" id="IPR001962">
    <property type="entry name" value="Asn_synthase"/>
</dbReference>
<evidence type="ECO:0000313" key="15">
    <source>
        <dbReference type="Proteomes" id="UP000278036"/>
    </source>
</evidence>
<dbReference type="PANTHER" id="PTHR43284:SF1">
    <property type="entry name" value="ASPARAGINE SYNTHETASE"/>
    <property type="match status" value="1"/>
</dbReference>
<proteinExistence type="inferred from homology"/>
<keyword evidence="4 9" id="KW-0547">Nucleotide-binding</keyword>
<dbReference type="NCBIfam" id="TIGR01536">
    <property type="entry name" value="asn_synth_AEB"/>
    <property type="match status" value="1"/>
</dbReference>